<protein>
    <submittedName>
        <fullName evidence="1">Uncharacterized protein</fullName>
    </submittedName>
</protein>
<dbReference type="Proteomes" id="UP000678393">
    <property type="component" value="Unassembled WGS sequence"/>
</dbReference>
<accession>A0A8S3ZVN7</accession>
<gene>
    <name evidence="1" type="ORF">CUNI_LOCUS19141</name>
</gene>
<proteinExistence type="predicted"/>
<comment type="caution">
    <text evidence="1">The sequence shown here is derived from an EMBL/GenBank/DDBJ whole genome shotgun (WGS) entry which is preliminary data.</text>
</comment>
<dbReference type="Gene3D" id="2.10.80.10">
    <property type="entry name" value="Lipase, subunit A"/>
    <property type="match status" value="1"/>
</dbReference>
<dbReference type="AlphaFoldDB" id="A0A8S3ZVN7"/>
<sequence length="78" mass="8543">MPTEMVKCSKGSDCTADKCCLFDSKMGNGVCQPMLTTSELCYTLQPYAWSRPEEMVTDFDTCPCESGDFCATLDGGFI</sequence>
<name>A0A8S3ZVN7_9EUPU</name>
<feature type="non-terminal residue" evidence="1">
    <location>
        <position position="1"/>
    </location>
</feature>
<evidence type="ECO:0000313" key="2">
    <source>
        <dbReference type="Proteomes" id="UP000678393"/>
    </source>
</evidence>
<organism evidence="1 2">
    <name type="scientific">Candidula unifasciata</name>
    <dbReference type="NCBI Taxonomy" id="100452"/>
    <lineage>
        <taxon>Eukaryota</taxon>
        <taxon>Metazoa</taxon>
        <taxon>Spiralia</taxon>
        <taxon>Lophotrochozoa</taxon>
        <taxon>Mollusca</taxon>
        <taxon>Gastropoda</taxon>
        <taxon>Heterobranchia</taxon>
        <taxon>Euthyneura</taxon>
        <taxon>Panpulmonata</taxon>
        <taxon>Eupulmonata</taxon>
        <taxon>Stylommatophora</taxon>
        <taxon>Helicina</taxon>
        <taxon>Helicoidea</taxon>
        <taxon>Geomitridae</taxon>
        <taxon>Candidula</taxon>
    </lineage>
</organism>
<keyword evidence="2" id="KW-1185">Reference proteome</keyword>
<dbReference type="EMBL" id="CAJHNH020006334">
    <property type="protein sequence ID" value="CAG5133583.1"/>
    <property type="molecule type" value="Genomic_DNA"/>
</dbReference>
<dbReference type="OrthoDB" id="10269851at2759"/>
<evidence type="ECO:0000313" key="1">
    <source>
        <dbReference type="EMBL" id="CAG5133583.1"/>
    </source>
</evidence>
<reference evidence="1" key="1">
    <citation type="submission" date="2021-04" db="EMBL/GenBank/DDBJ databases">
        <authorList>
            <consortium name="Molecular Ecology Group"/>
        </authorList>
    </citation>
    <scope>NUCLEOTIDE SEQUENCE</scope>
</reference>